<sequence>MNLSTTLCALGLGGFALAGPAAYATCQAACSASLVAGPAAPAIYAACQAACAALLFMPTP</sequence>
<feature type="transmembrane region" description="Helical" evidence="1">
    <location>
        <begin position="36"/>
        <end position="57"/>
    </location>
</feature>
<organism evidence="3 4">
    <name type="scientific">Beauveria bassiana</name>
    <name type="common">White muscardine disease fungus</name>
    <name type="synonym">Tritirachium shiotae</name>
    <dbReference type="NCBI Taxonomy" id="176275"/>
    <lineage>
        <taxon>Eukaryota</taxon>
        <taxon>Fungi</taxon>
        <taxon>Dikarya</taxon>
        <taxon>Ascomycota</taxon>
        <taxon>Pezizomycotina</taxon>
        <taxon>Sordariomycetes</taxon>
        <taxon>Hypocreomycetidae</taxon>
        <taxon>Hypocreales</taxon>
        <taxon>Cordycipitaceae</taxon>
        <taxon>Beauveria</taxon>
    </lineage>
</organism>
<evidence type="ECO:0000313" key="4">
    <source>
        <dbReference type="Proteomes" id="UP000235728"/>
    </source>
</evidence>
<evidence type="ECO:0000313" key="3">
    <source>
        <dbReference type="EMBL" id="PMB64169.1"/>
    </source>
</evidence>
<keyword evidence="2" id="KW-0732">Signal</keyword>
<dbReference type="AlphaFoldDB" id="A0A2N6NAA2"/>
<dbReference type="Proteomes" id="UP000235728">
    <property type="component" value="Unassembled WGS sequence"/>
</dbReference>
<keyword evidence="1" id="KW-0812">Transmembrane</keyword>
<feature type="chain" id="PRO_5014646290" evidence="2">
    <location>
        <begin position="19"/>
        <end position="60"/>
    </location>
</feature>
<proteinExistence type="predicted"/>
<accession>A0A2N6NAA2</accession>
<evidence type="ECO:0000256" key="1">
    <source>
        <dbReference type="SAM" id="Phobius"/>
    </source>
</evidence>
<feature type="signal peptide" evidence="2">
    <location>
        <begin position="1"/>
        <end position="18"/>
    </location>
</feature>
<reference evidence="3 4" key="1">
    <citation type="journal article" date="2016" name="Appl. Microbiol. Biotechnol.">
        <title>Characterization of T-DNA insertion mutants with decreased virulence in the entomopathogenic fungus Beauveria bassiana JEF-007.</title>
        <authorList>
            <person name="Kim S."/>
            <person name="Lee S.J."/>
            <person name="Nai Y.S."/>
            <person name="Yu J.S."/>
            <person name="Lee M.R."/>
            <person name="Yang Y.T."/>
            <person name="Kim J.S."/>
        </authorList>
    </citation>
    <scope>NUCLEOTIDE SEQUENCE [LARGE SCALE GENOMIC DNA]</scope>
    <source>
        <strain evidence="3 4">JEF-007</strain>
    </source>
</reference>
<keyword evidence="1" id="KW-0472">Membrane</keyword>
<gene>
    <name evidence="3" type="ORF">BM221_009963</name>
</gene>
<protein>
    <submittedName>
        <fullName evidence="3">Uncharacterized protein</fullName>
    </submittedName>
</protein>
<evidence type="ECO:0000256" key="2">
    <source>
        <dbReference type="SAM" id="SignalP"/>
    </source>
</evidence>
<comment type="caution">
    <text evidence="3">The sequence shown here is derived from an EMBL/GenBank/DDBJ whole genome shotgun (WGS) entry which is preliminary data.</text>
</comment>
<dbReference type="EMBL" id="MRVG01000014">
    <property type="protein sequence ID" value="PMB64169.1"/>
    <property type="molecule type" value="Genomic_DNA"/>
</dbReference>
<keyword evidence="1" id="KW-1133">Transmembrane helix</keyword>
<name>A0A2N6NAA2_BEABA</name>